<feature type="transmembrane region" description="Helical" evidence="10">
    <location>
        <begin position="46"/>
        <end position="65"/>
    </location>
</feature>
<comment type="caution">
    <text evidence="10">Lacks conserved residue(s) required for the propagation of feature annotation.</text>
</comment>
<dbReference type="OrthoDB" id="7634903at2759"/>
<name>A0A3L8DJU6_OOCBI</name>
<evidence type="ECO:0000256" key="5">
    <source>
        <dbReference type="ARBA" id="ARBA00022725"/>
    </source>
</evidence>
<feature type="transmembrane region" description="Helical" evidence="10">
    <location>
        <begin position="301"/>
        <end position="321"/>
    </location>
</feature>
<dbReference type="EMBL" id="QOIP01000007">
    <property type="protein sequence ID" value="RLU20443.1"/>
    <property type="molecule type" value="Genomic_DNA"/>
</dbReference>
<evidence type="ECO:0000256" key="3">
    <source>
        <dbReference type="ARBA" id="ARBA00022606"/>
    </source>
</evidence>
<evidence type="ECO:0000313" key="11">
    <source>
        <dbReference type="EMBL" id="RLU20443.1"/>
    </source>
</evidence>
<evidence type="ECO:0000256" key="7">
    <source>
        <dbReference type="ARBA" id="ARBA00023136"/>
    </source>
</evidence>
<dbReference type="GO" id="GO:0004984">
    <property type="term" value="F:olfactory receptor activity"/>
    <property type="evidence" value="ECO:0007669"/>
    <property type="project" value="InterPro"/>
</dbReference>
<dbReference type="PANTHER" id="PTHR21137:SF35">
    <property type="entry name" value="ODORANT RECEPTOR 19A-RELATED"/>
    <property type="match status" value="1"/>
</dbReference>
<keyword evidence="2" id="KW-1003">Cell membrane</keyword>
<evidence type="ECO:0000256" key="10">
    <source>
        <dbReference type="RuleBase" id="RU351113"/>
    </source>
</evidence>
<evidence type="ECO:0000256" key="1">
    <source>
        <dbReference type="ARBA" id="ARBA00004651"/>
    </source>
</evidence>
<organism evidence="11">
    <name type="scientific">Ooceraea biroi</name>
    <name type="common">Clonal raider ant</name>
    <name type="synonym">Cerapachys biroi</name>
    <dbReference type="NCBI Taxonomy" id="2015173"/>
    <lineage>
        <taxon>Eukaryota</taxon>
        <taxon>Metazoa</taxon>
        <taxon>Ecdysozoa</taxon>
        <taxon>Arthropoda</taxon>
        <taxon>Hexapoda</taxon>
        <taxon>Insecta</taxon>
        <taxon>Pterygota</taxon>
        <taxon>Neoptera</taxon>
        <taxon>Endopterygota</taxon>
        <taxon>Hymenoptera</taxon>
        <taxon>Apocrita</taxon>
        <taxon>Aculeata</taxon>
        <taxon>Formicoidea</taxon>
        <taxon>Formicidae</taxon>
        <taxon>Dorylinae</taxon>
        <taxon>Ooceraea</taxon>
    </lineage>
</organism>
<comment type="caution">
    <text evidence="11">The sequence shown here is derived from an EMBL/GenBank/DDBJ whole genome shotgun (WGS) entry which is preliminary data.</text>
</comment>
<dbReference type="InterPro" id="IPR004117">
    <property type="entry name" value="7tm6_olfct_rcpt"/>
</dbReference>
<sequence length="398" mass="45534">MDDSKYSGQKDFEWAVKLNRAGLNLIGLWPNPEENPRQKLISNIRVVLTFVVVISLLVPSVHSLIKTHSDIMLTIDNLQITLPVLSSIIKLPIFWRKKEVLTSIINMIVEDWLKSKNIHERNIMIKWALCTRIIMTCTYVVITMAFIFFFGMPICGKSMILPLNITDSDKSLPLPTFYIYDVTKRPQYELTVLNQCISIITVALLYTGIDNFFGLLVFHICGQLNIMSNRLKHSHENFHAVLRSSVMCHIRLLRAINIIEDTYNVILLILFLYYLIIFAFCGFVLVTVFEDEGNDISVTRLSFLFLMIISMILHMGIYCAVGEALLTEINGIHYAVYDCEWYILDPKNAKDLIPFIIKVSEPLYFTAGKVFPITVAMLGNLIKTSAGYTSVLLTSRRK</sequence>
<evidence type="ECO:0000256" key="2">
    <source>
        <dbReference type="ARBA" id="ARBA00022475"/>
    </source>
</evidence>
<protein>
    <recommendedName>
        <fullName evidence="10">Odorant receptor</fullName>
    </recommendedName>
</protein>
<keyword evidence="4 10" id="KW-0812">Transmembrane</keyword>
<evidence type="ECO:0000256" key="4">
    <source>
        <dbReference type="ARBA" id="ARBA00022692"/>
    </source>
</evidence>
<dbReference type="GO" id="GO:0005549">
    <property type="term" value="F:odorant binding"/>
    <property type="evidence" value="ECO:0007669"/>
    <property type="project" value="InterPro"/>
</dbReference>
<dbReference type="PANTHER" id="PTHR21137">
    <property type="entry name" value="ODORANT RECEPTOR"/>
    <property type="match status" value="1"/>
</dbReference>
<accession>A0A3L8DJU6</accession>
<reference evidence="11" key="1">
    <citation type="journal article" date="2018" name="Genome Res.">
        <title>The genomic architecture and molecular evolution of ant odorant receptors.</title>
        <authorList>
            <person name="McKenzie S.K."/>
            <person name="Kronauer D.J.C."/>
        </authorList>
    </citation>
    <scope>NUCLEOTIDE SEQUENCE [LARGE SCALE GENOMIC DNA]</scope>
    <source>
        <strain evidence="11">Clonal line C1</strain>
    </source>
</reference>
<keyword evidence="7 10" id="KW-0472">Membrane</keyword>
<dbReference type="GO" id="GO:0005886">
    <property type="term" value="C:plasma membrane"/>
    <property type="evidence" value="ECO:0007669"/>
    <property type="project" value="UniProtKB-SubCell"/>
</dbReference>
<evidence type="ECO:0000256" key="9">
    <source>
        <dbReference type="ARBA" id="ARBA00023224"/>
    </source>
</evidence>
<feature type="transmembrane region" description="Helical" evidence="10">
    <location>
        <begin position="133"/>
        <end position="154"/>
    </location>
</feature>
<comment type="subcellular location">
    <subcellularLocation>
        <location evidence="1 10">Cell membrane</location>
        <topology evidence="1 10">Multi-pass membrane protein</topology>
    </subcellularLocation>
</comment>
<keyword evidence="3 10" id="KW-0716">Sensory transduction</keyword>
<gene>
    <name evidence="11" type="ORF">DMN91_007053</name>
</gene>
<proteinExistence type="inferred from homology"/>
<dbReference type="AlphaFoldDB" id="A0A3L8DJU6"/>
<dbReference type="Proteomes" id="UP000279307">
    <property type="component" value="Chromosome 7"/>
</dbReference>
<dbReference type="Pfam" id="PF02949">
    <property type="entry name" value="7tm_6"/>
    <property type="match status" value="1"/>
</dbReference>
<feature type="transmembrane region" description="Helical" evidence="10">
    <location>
        <begin position="197"/>
        <end position="220"/>
    </location>
</feature>
<evidence type="ECO:0000256" key="8">
    <source>
        <dbReference type="ARBA" id="ARBA00023170"/>
    </source>
</evidence>
<reference evidence="11" key="2">
    <citation type="submission" date="2018-07" db="EMBL/GenBank/DDBJ databases">
        <authorList>
            <person name="Mckenzie S.K."/>
            <person name="Kronauer D.J.C."/>
        </authorList>
    </citation>
    <scope>NUCLEOTIDE SEQUENCE</scope>
    <source>
        <strain evidence="11">Clonal line C1</strain>
    </source>
</reference>
<keyword evidence="8 10" id="KW-0675">Receptor</keyword>
<feature type="transmembrane region" description="Helical" evidence="10">
    <location>
        <begin position="265"/>
        <end position="289"/>
    </location>
</feature>
<keyword evidence="6 10" id="KW-1133">Transmembrane helix</keyword>
<keyword evidence="5 10" id="KW-0552">Olfaction</keyword>
<dbReference type="GO" id="GO:0007165">
    <property type="term" value="P:signal transduction"/>
    <property type="evidence" value="ECO:0007669"/>
    <property type="project" value="UniProtKB-KW"/>
</dbReference>
<comment type="similarity">
    <text evidence="10">Belongs to the insect chemoreceptor superfamily. Heteromeric odorant receptor channel (TC 1.A.69) family.</text>
</comment>
<evidence type="ECO:0000256" key="6">
    <source>
        <dbReference type="ARBA" id="ARBA00022989"/>
    </source>
</evidence>
<keyword evidence="9 10" id="KW-0807">Transducer</keyword>